<comment type="caution">
    <text evidence="2">The sequence shown here is derived from an EMBL/GenBank/DDBJ whole genome shotgun (WGS) entry which is preliminary data.</text>
</comment>
<organism evidence="2 3">
    <name type="scientific">Helicobacter pylori</name>
    <name type="common">Campylobacter pylori</name>
    <dbReference type="NCBI Taxonomy" id="210"/>
    <lineage>
        <taxon>Bacteria</taxon>
        <taxon>Pseudomonadati</taxon>
        <taxon>Campylobacterota</taxon>
        <taxon>Epsilonproteobacteria</taxon>
        <taxon>Campylobacterales</taxon>
        <taxon>Helicobacteraceae</taxon>
        <taxon>Helicobacter</taxon>
    </lineage>
</organism>
<keyword evidence="1" id="KW-0732">Signal</keyword>
<accession>A0A2T6SKY2</accession>
<evidence type="ECO:0000313" key="3">
    <source>
        <dbReference type="Proteomes" id="UP000244660"/>
    </source>
</evidence>
<dbReference type="Proteomes" id="UP000244660">
    <property type="component" value="Unassembled WGS sequence"/>
</dbReference>
<sequence>MPVGRVWFSLCVPIVGILQSLSSNAFPTGLTHHISKGVTLHTSCARYECMGILYHELVAFIPNAKDDWDFCLGGLKR</sequence>
<dbReference type="EMBL" id="QBQB01000205">
    <property type="protein sequence ID" value="PUD37386.1"/>
    <property type="molecule type" value="Genomic_DNA"/>
</dbReference>
<name>A0A2T6SKY2_HELPX</name>
<feature type="chain" id="PRO_5015589073" description="Secreted protein" evidence="1">
    <location>
        <begin position="26"/>
        <end position="77"/>
    </location>
</feature>
<evidence type="ECO:0000256" key="1">
    <source>
        <dbReference type="SAM" id="SignalP"/>
    </source>
</evidence>
<proteinExistence type="predicted"/>
<evidence type="ECO:0008006" key="4">
    <source>
        <dbReference type="Google" id="ProtNLM"/>
    </source>
</evidence>
<reference evidence="2 3" key="1">
    <citation type="submission" date="2018-01" db="EMBL/GenBank/DDBJ databases">
        <title>Helicobacter pylori genome-wide association study shows promise for predicting gastric cancer risk.</title>
        <authorList>
            <person name="Berthenet E."/>
            <person name="Yahara K."/>
            <person name="Thorell K."/>
            <person name="Pascoe B."/>
            <person name="Meric G."/>
            <person name="Mikhail J.M."/>
            <person name="Engstrand L."/>
            <person name="Enroth H."/>
            <person name="Burette A."/>
            <person name="Megraud F."/>
            <person name="Atherton J."/>
            <person name="Smith S."/>
            <person name="Wilkinson T.S."/>
            <person name="Hitchings M.D."/>
            <person name="Falush D."/>
            <person name="Sheppard S.K."/>
        </authorList>
    </citation>
    <scope>NUCLEOTIDE SEQUENCE [LARGE SCALE GENOMIC DNA]</scope>
    <source>
        <strain evidence="2 3">462</strain>
    </source>
</reference>
<protein>
    <recommendedName>
        <fullName evidence="4">Secreted protein</fullName>
    </recommendedName>
</protein>
<feature type="signal peptide" evidence="1">
    <location>
        <begin position="1"/>
        <end position="25"/>
    </location>
</feature>
<gene>
    <name evidence="2" type="ORF">C2R92_07885</name>
</gene>
<evidence type="ECO:0000313" key="2">
    <source>
        <dbReference type="EMBL" id="PUD37386.1"/>
    </source>
</evidence>
<dbReference type="AlphaFoldDB" id="A0A2T6SKY2"/>